<proteinExistence type="predicted"/>
<protein>
    <submittedName>
        <fullName evidence="2">Unannotated protein</fullName>
    </submittedName>
</protein>
<dbReference type="InterPro" id="IPR036244">
    <property type="entry name" value="TipA-like_antibiotic-bd"/>
</dbReference>
<reference evidence="2" key="1">
    <citation type="submission" date="2020-05" db="EMBL/GenBank/DDBJ databases">
        <authorList>
            <person name="Chiriac C."/>
            <person name="Salcher M."/>
            <person name="Ghai R."/>
            <person name="Kavagutti S V."/>
        </authorList>
    </citation>
    <scope>NUCLEOTIDE SEQUENCE</scope>
</reference>
<evidence type="ECO:0000313" key="2">
    <source>
        <dbReference type="EMBL" id="CAB4615120.1"/>
    </source>
</evidence>
<dbReference type="Pfam" id="PF07739">
    <property type="entry name" value="TipAS"/>
    <property type="match status" value="1"/>
</dbReference>
<evidence type="ECO:0000259" key="1">
    <source>
        <dbReference type="Pfam" id="PF07739"/>
    </source>
</evidence>
<accession>A0A6J6HPJ2</accession>
<organism evidence="2">
    <name type="scientific">freshwater metagenome</name>
    <dbReference type="NCBI Taxonomy" id="449393"/>
    <lineage>
        <taxon>unclassified sequences</taxon>
        <taxon>metagenomes</taxon>
        <taxon>ecological metagenomes</taxon>
    </lineage>
</organism>
<dbReference type="InterPro" id="IPR012925">
    <property type="entry name" value="TipAS_dom"/>
</dbReference>
<dbReference type="SUPFAM" id="SSF89082">
    <property type="entry name" value="Antibiotic binding domain of TipA-like multidrug resistance regulators"/>
    <property type="match status" value="1"/>
</dbReference>
<feature type="domain" description="TipAS antibiotic-recognition" evidence="1">
    <location>
        <begin position="9"/>
        <end position="101"/>
    </location>
</feature>
<sequence>MHGEAYGGSYTAEQNEHFAAEFGAIMLELREAFVAGESIHSDAAQAAIAKHYDFCLKFWTPTRDAYKSLAMSYLLPSPYRDSIEAVEPGLAKYNHDAIVIWADANLE</sequence>
<gene>
    <name evidence="2" type="ORF">UFOPK1855_00643</name>
</gene>
<name>A0A6J6HPJ2_9ZZZZ</name>
<dbReference type="Gene3D" id="1.10.490.50">
    <property type="entry name" value="Antibiotic binding domain of TipA-like multidrug resistance regulators"/>
    <property type="match status" value="1"/>
</dbReference>
<dbReference type="EMBL" id="CAEZUW010000094">
    <property type="protein sequence ID" value="CAB4615120.1"/>
    <property type="molecule type" value="Genomic_DNA"/>
</dbReference>
<dbReference type="AlphaFoldDB" id="A0A6J6HPJ2"/>